<proteinExistence type="predicted"/>
<keyword evidence="1" id="KW-0732">Signal</keyword>
<organism evidence="2 3">
    <name type="scientific">Caproicibacterium argilliputei</name>
    <dbReference type="NCBI Taxonomy" id="3030016"/>
    <lineage>
        <taxon>Bacteria</taxon>
        <taxon>Bacillati</taxon>
        <taxon>Bacillota</taxon>
        <taxon>Clostridia</taxon>
        <taxon>Eubacteriales</taxon>
        <taxon>Oscillospiraceae</taxon>
        <taxon>Caproicibacterium</taxon>
    </lineage>
</organism>
<protein>
    <recommendedName>
        <fullName evidence="4">Lipoprotein</fullName>
    </recommendedName>
</protein>
<feature type="chain" id="PRO_5041647217" description="Lipoprotein" evidence="1">
    <location>
        <begin position="31"/>
        <end position="333"/>
    </location>
</feature>
<reference evidence="2 3" key="1">
    <citation type="submission" date="2024-06" db="EMBL/GenBank/DDBJ databases">
        <title>Caproicibacterium argilliputei sp. nov, a novel caproic acid producing anaerobic bacterium isolated from pit mud.</title>
        <authorList>
            <person name="Xia S."/>
        </authorList>
    </citation>
    <scope>NUCLEOTIDE SEQUENCE [LARGE SCALE GENOMIC DNA]</scope>
    <source>
        <strain evidence="2 3">ZCY20-5</strain>
    </source>
</reference>
<evidence type="ECO:0000313" key="2">
    <source>
        <dbReference type="EMBL" id="WOC31164.1"/>
    </source>
</evidence>
<feature type="signal peptide" evidence="1">
    <location>
        <begin position="1"/>
        <end position="30"/>
    </location>
</feature>
<dbReference type="PROSITE" id="PS51257">
    <property type="entry name" value="PROKAR_LIPOPROTEIN"/>
    <property type="match status" value="1"/>
</dbReference>
<dbReference type="KEGG" id="carl:PXC00_07975"/>
<dbReference type="RefSeq" id="WP_275844031.1">
    <property type="nucleotide sequence ID" value="NZ_CP135996.1"/>
</dbReference>
<name>A0AA97D7M2_9FIRM</name>
<dbReference type="Proteomes" id="UP001300604">
    <property type="component" value="Chromosome"/>
</dbReference>
<reference evidence="3" key="3">
    <citation type="submission" date="2024-06" db="EMBL/GenBank/DDBJ databases">
        <authorList>
            <person name="Zeng C."/>
        </authorList>
    </citation>
    <scope>NUCLEOTIDE SEQUENCE [LARGE SCALE GENOMIC DNA]</scope>
    <source>
        <strain evidence="3">ZCY20-5</strain>
    </source>
</reference>
<accession>A0AA97D7M2</accession>
<keyword evidence="3" id="KW-1185">Reference proteome</keyword>
<gene>
    <name evidence="2" type="ORF">PXC00_07975</name>
</gene>
<dbReference type="EMBL" id="CP135996">
    <property type="protein sequence ID" value="WOC31164.1"/>
    <property type="molecule type" value="Genomic_DNA"/>
</dbReference>
<dbReference type="AlphaFoldDB" id="A0AA97D7M2"/>
<sequence>MKKKSGKQTYIMASIILTAIVLGMAGCAGAQTNSQTSQITSAASDKAGSGETTSAVAAGMHNLAKIKFQWMLWTPREGEAETGGTHVTHMILQKNASSKELVLDLPWQVHEVASKLKDCTLTYQRKQQKTSNAPVLRFTDDTLGNVGEAARQDAAWYSWEQHDFSSKGIRKDDSAYALWPLGVYDSPKADQVIAEEYDRLLSAPKADAYSPKETTFGKIFGTSDWQVEKIMLQKCKRNAEINADEDDGTHTLTDSAEIAALLSKLQSCKLERKEASDSENTYGLYFFIKGKAGSYCWEDNQWTTSLGFEPKQGMPIGPYVSSSAERVIDSYTS</sequence>
<evidence type="ECO:0008006" key="4">
    <source>
        <dbReference type="Google" id="ProtNLM"/>
    </source>
</evidence>
<evidence type="ECO:0000256" key="1">
    <source>
        <dbReference type="SAM" id="SignalP"/>
    </source>
</evidence>
<evidence type="ECO:0000313" key="3">
    <source>
        <dbReference type="Proteomes" id="UP001300604"/>
    </source>
</evidence>
<reference evidence="3" key="2">
    <citation type="submission" date="2024-06" db="EMBL/GenBank/DDBJ databases">
        <title>Caproicibacterium argilliputei sp. nov, a novel caproic acid producing anaerobic bacterium isolated from pit mud.</title>
        <authorList>
            <person name="Zeng C."/>
        </authorList>
    </citation>
    <scope>NUCLEOTIDE SEQUENCE [LARGE SCALE GENOMIC DNA]</scope>
    <source>
        <strain evidence="3">ZCY20-5</strain>
    </source>
</reference>